<protein>
    <submittedName>
        <fullName evidence="1">Uncharacterized protein</fullName>
    </submittedName>
</protein>
<gene>
    <name evidence="1" type="ORF">K469DRAFT_559708</name>
</gene>
<feature type="non-terminal residue" evidence="1">
    <location>
        <position position="1"/>
    </location>
</feature>
<organism evidence="1 2">
    <name type="scientific">Zopfia rhizophila CBS 207.26</name>
    <dbReference type="NCBI Taxonomy" id="1314779"/>
    <lineage>
        <taxon>Eukaryota</taxon>
        <taxon>Fungi</taxon>
        <taxon>Dikarya</taxon>
        <taxon>Ascomycota</taxon>
        <taxon>Pezizomycotina</taxon>
        <taxon>Dothideomycetes</taxon>
        <taxon>Dothideomycetes incertae sedis</taxon>
        <taxon>Zopfiaceae</taxon>
        <taxon>Zopfia</taxon>
    </lineage>
</organism>
<dbReference type="EMBL" id="ML994618">
    <property type="protein sequence ID" value="KAF2190683.1"/>
    <property type="molecule type" value="Genomic_DNA"/>
</dbReference>
<evidence type="ECO:0000313" key="1">
    <source>
        <dbReference type="EMBL" id="KAF2190683.1"/>
    </source>
</evidence>
<dbReference type="OrthoDB" id="10473832at2759"/>
<proteinExistence type="predicted"/>
<accession>A0A6A6EHB1</accession>
<reference evidence="1" key="1">
    <citation type="journal article" date="2020" name="Stud. Mycol.">
        <title>101 Dothideomycetes genomes: a test case for predicting lifestyles and emergence of pathogens.</title>
        <authorList>
            <person name="Haridas S."/>
            <person name="Albert R."/>
            <person name="Binder M."/>
            <person name="Bloem J."/>
            <person name="Labutti K."/>
            <person name="Salamov A."/>
            <person name="Andreopoulos B."/>
            <person name="Baker S."/>
            <person name="Barry K."/>
            <person name="Bills G."/>
            <person name="Bluhm B."/>
            <person name="Cannon C."/>
            <person name="Castanera R."/>
            <person name="Culley D."/>
            <person name="Daum C."/>
            <person name="Ezra D."/>
            <person name="Gonzalez J."/>
            <person name="Henrissat B."/>
            <person name="Kuo A."/>
            <person name="Liang C."/>
            <person name="Lipzen A."/>
            <person name="Lutzoni F."/>
            <person name="Magnuson J."/>
            <person name="Mondo S."/>
            <person name="Nolan M."/>
            <person name="Ohm R."/>
            <person name="Pangilinan J."/>
            <person name="Park H.-J."/>
            <person name="Ramirez L."/>
            <person name="Alfaro M."/>
            <person name="Sun H."/>
            <person name="Tritt A."/>
            <person name="Yoshinaga Y."/>
            <person name="Zwiers L.-H."/>
            <person name="Turgeon B."/>
            <person name="Goodwin S."/>
            <person name="Spatafora J."/>
            <person name="Crous P."/>
            <person name="Grigoriev I."/>
        </authorList>
    </citation>
    <scope>NUCLEOTIDE SEQUENCE</scope>
    <source>
        <strain evidence="1">CBS 207.26</strain>
    </source>
</reference>
<dbReference type="Proteomes" id="UP000800200">
    <property type="component" value="Unassembled WGS sequence"/>
</dbReference>
<name>A0A6A6EHB1_9PEZI</name>
<evidence type="ECO:0000313" key="2">
    <source>
        <dbReference type="Proteomes" id="UP000800200"/>
    </source>
</evidence>
<dbReference type="AlphaFoldDB" id="A0A6A6EHB1"/>
<keyword evidence="2" id="KW-1185">Reference proteome</keyword>
<sequence>IGVTKNQYVYTKHGKTVFIPYLNNHKLITLVETCLANREIINPIIIIKASIILKRWVMNLPNDYLIHKSDSRYSNDEMSLN</sequence>